<dbReference type="Proteomes" id="UP000266841">
    <property type="component" value="Unassembled WGS sequence"/>
</dbReference>
<reference evidence="2 3" key="1">
    <citation type="journal article" date="2012" name="Genome Biol.">
        <title>Genome and low-iron response of an oceanic diatom adapted to chronic iron limitation.</title>
        <authorList>
            <person name="Lommer M."/>
            <person name="Specht M."/>
            <person name="Roy A.S."/>
            <person name="Kraemer L."/>
            <person name="Andreson R."/>
            <person name="Gutowska M.A."/>
            <person name="Wolf J."/>
            <person name="Bergner S.V."/>
            <person name="Schilhabel M.B."/>
            <person name="Klostermeier U.C."/>
            <person name="Beiko R.G."/>
            <person name="Rosenstiel P."/>
            <person name="Hippler M."/>
            <person name="Laroche J."/>
        </authorList>
    </citation>
    <scope>NUCLEOTIDE SEQUENCE [LARGE SCALE GENOMIC DNA]</scope>
    <source>
        <strain evidence="2 3">CCMP1005</strain>
    </source>
</reference>
<gene>
    <name evidence="2" type="ORF">THAOC_00207</name>
</gene>
<proteinExistence type="predicted"/>
<feature type="compositionally biased region" description="Basic and acidic residues" evidence="1">
    <location>
        <begin position="109"/>
        <end position="121"/>
    </location>
</feature>
<evidence type="ECO:0000313" key="2">
    <source>
        <dbReference type="EMBL" id="EJK77927.1"/>
    </source>
</evidence>
<comment type="caution">
    <text evidence="2">The sequence shown here is derived from an EMBL/GenBank/DDBJ whole genome shotgun (WGS) entry which is preliminary data.</text>
</comment>
<feature type="compositionally biased region" description="Acidic residues" evidence="1">
    <location>
        <begin position="259"/>
        <end position="269"/>
    </location>
</feature>
<feature type="region of interest" description="Disordered" evidence="1">
    <location>
        <begin position="83"/>
        <end position="121"/>
    </location>
</feature>
<keyword evidence="3" id="KW-1185">Reference proteome</keyword>
<evidence type="ECO:0000256" key="1">
    <source>
        <dbReference type="SAM" id="MobiDB-lite"/>
    </source>
</evidence>
<feature type="compositionally biased region" description="Basic and acidic residues" evidence="1">
    <location>
        <begin position="232"/>
        <end position="251"/>
    </location>
</feature>
<sequence length="366" mass="38943">MARLLGWSRNYKCAGCATHPTLRAQLDDFKGEGGEKVLNRLFHIEEVGNVYARTRPNTVVYDGSAANNSTSKRNVTAVSATAVSAEGQDTSPCNEPDPLGSSIGPTVDGSHDLTARSEEPSQEDMHSFLLNVLNGNVLNDQVLQVSLGTILTSYSLAPTVPLPHKGPSAEDGADKNASSLLAAMEYSLTTQFHLSTNPTAGLLRAMGRSFQSRCILMRSLVTQEDLTPATVHEPDTSAKKDNGVEINREAAPKTYASNEESDLTDEDFDGGNKGDFGAHDPTTNTVEITGCQDDLSDITLGDFSDRSIASDLEASQHSVIDGAESGDLHLGSFTVGTALSDFTSTMSFISIEHKSSALQELDQGKA</sequence>
<accession>K0TRJ9</accession>
<dbReference type="EMBL" id="AGNL01000222">
    <property type="protein sequence ID" value="EJK77927.1"/>
    <property type="molecule type" value="Genomic_DNA"/>
</dbReference>
<dbReference type="AlphaFoldDB" id="K0TRJ9"/>
<protein>
    <submittedName>
        <fullName evidence="2">Uncharacterized protein</fullName>
    </submittedName>
</protein>
<evidence type="ECO:0000313" key="3">
    <source>
        <dbReference type="Proteomes" id="UP000266841"/>
    </source>
</evidence>
<name>K0TRJ9_THAOC</name>
<feature type="region of interest" description="Disordered" evidence="1">
    <location>
        <begin position="227"/>
        <end position="285"/>
    </location>
</feature>
<organism evidence="2 3">
    <name type="scientific">Thalassiosira oceanica</name>
    <name type="common">Marine diatom</name>
    <dbReference type="NCBI Taxonomy" id="159749"/>
    <lineage>
        <taxon>Eukaryota</taxon>
        <taxon>Sar</taxon>
        <taxon>Stramenopiles</taxon>
        <taxon>Ochrophyta</taxon>
        <taxon>Bacillariophyta</taxon>
        <taxon>Coscinodiscophyceae</taxon>
        <taxon>Thalassiosirophycidae</taxon>
        <taxon>Thalassiosirales</taxon>
        <taxon>Thalassiosiraceae</taxon>
        <taxon>Thalassiosira</taxon>
    </lineage>
</organism>